<dbReference type="Proteomes" id="UP000310406">
    <property type="component" value="Unassembled WGS sequence"/>
</dbReference>
<keyword evidence="2" id="KW-1185">Reference proteome</keyword>
<evidence type="ECO:0000313" key="1">
    <source>
        <dbReference type="EMBL" id="THV60893.1"/>
    </source>
</evidence>
<sequence>MISINYSGGLPQACEEFQRRPSYTFWAMVTDNMGLAAYCLNIHHNFENQVHDFHGKPPH</sequence>
<name>A0A4S8RQF3_9FLAO</name>
<dbReference type="OrthoDB" id="670730at2"/>
<organism evidence="1 2">
    <name type="scientific">Flagellimonas alvinocaridis</name>
    <dbReference type="NCBI Taxonomy" id="2530200"/>
    <lineage>
        <taxon>Bacteria</taxon>
        <taxon>Pseudomonadati</taxon>
        <taxon>Bacteroidota</taxon>
        <taxon>Flavobacteriia</taxon>
        <taxon>Flavobacteriales</taxon>
        <taxon>Flavobacteriaceae</taxon>
        <taxon>Flagellimonas</taxon>
    </lineage>
</organism>
<dbReference type="AlphaFoldDB" id="A0A4S8RQF3"/>
<dbReference type="InterPro" id="IPR027829">
    <property type="entry name" value="DUF4625"/>
</dbReference>
<dbReference type="Pfam" id="PF15418">
    <property type="entry name" value="DUF4625"/>
    <property type="match status" value="1"/>
</dbReference>
<proteinExistence type="predicted"/>
<dbReference type="EMBL" id="SNTZ01000001">
    <property type="protein sequence ID" value="THV60893.1"/>
    <property type="molecule type" value="Genomic_DNA"/>
</dbReference>
<evidence type="ECO:0000313" key="2">
    <source>
        <dbReference type="Proteomes" id="UP000310406"/>
    </source>
</evidence>
<accession>A0A4S8RQF3</accession>
<reference evidence="1 2" key="1">
    <citation type="submission" date="2019-03" db="EMBL/GenBank/DDBJ databases">
        <title>Muricauda SCR12 sp.nov, a marine bacterium isolated from Pacific Ocean:the Okinawa trough.</title>
        <authorList>
            <person name="Liu L."/>
        </authorList>
    </citation>
    <scope>NUCLEOTIDE SEQUENCE [LARGE SCALE GENOMIC DNA]</scope>
    <source>
        <strain evidence="1 2">SCR12</strain>
    </source>
</reference>
<comment type="caution">
    <text evidence="1">The sequence shown here is derived from an EMBL/GenBank/DDBJ whole genome shotgun (WGS) entry which is preliminary data.</text>
</comment>
<gene>
    <name evidence="1" type="ORF">EZV76_00735</name>
</gene>
<protein>
    <submittedName>
        <fullName evidence="1">DUF4625 domain-containing protein</fullName>
    </submittedName>
</protein>